<evidence type="ECO:0000259" key="8">
    <source>
        <dbReference type="Pfam" id="PF13490"/>
    </source>
</evidence>
<sequence length="238" mass="25035">MKEQNRQQHEELHTLLGAYVLGGLGAGDRERLESHLARCDSCREELSAYAVLPGLLHQAGPPPEDVPPPESTWEGLVAKARAERSDESAGRSDGRRGRWGRRPRLALVAAAAAAGLIIGGGTVGVVGLNHDHPAAPAGPGPDGVPLTALAGSPASGHGSLEARAWGTEVALHVEDLPAGEHFVAWVVDRDGRREQAAVWTSTPNGSARLRGASSIPRDQVATLRVATRDGKPLLEMRT</sequence>
<dbReference type="InterPro" id="IPR051474">
    <property type="entry name" value="Anti-sigma-K/W_factor"/>
</dbReference>
<keyword evidence="4" id="KW-0805">Transcription regulation</keyword>
<comment type="caution">
    <text evidence="9">The sequence shown here is derived from an EMBL/GenBank/DDBJ whole genome shotgun (WGS) entry which is preliminary data.</text>
</comment>
<keyword evidence="10" id="KW-1185">Reference proteome</keyword>
<evidence type="ECO:0000256" key="7">
    <source>
        <dbReference type="SAM" id="Phobius"/>
    </source>
</evidence>
<feature type="domain" description="Putative zinc-finger" evidence="8">
    <location>
        <begin position="11"/>
        <end position="43"/>
    </location>
</feature>
<gene>
    <name evidence="9" type="ORF">QIS96_17730</name>
</gene>
<evidence type="ECO:0000313" key="9">
    <source>
        <dbReference type="EMBL" id="MDI3405654.1"/>
    </source>
</evidence>
<evidence type="ECO:0000256" key="2">
    <source>
        <dbReference type="ARBA" id="ARBA00022692"/>
    </source>
</evidence>
<evidence type="ECO:0000256" key="1">
    <source>
        <dbReference type="ARBA" id="ARBA00004167"/>
    </source>
</evidence>
<dbReference type="InterPro" id="IPR041916">
    <property type="entry name" value="Anti_sigma_zinc_sf"/>
</dbReference>
<protein>
    <submittedName>
        <fullName evidence="9">Zf-HC2 domain-containing protein</fullName>
    </submittedName>
</protein>
<accession>A0ABT6SCH9</accession>
<keyword evidence="5 7" id="KW-0472">Membrane</keyword>
<dbReference type="PANTHER" id="PTHR37461:SF1">
    <property type="entry name" value="ANTI-SIGMA-K FACTOR RSKA"/>
    <property type="match status" value="1"/>
</dbReference>
<dbReference type="InterPro" id="IPR027383">
    <property type="entry name" value="Znf_put"/>
</dbReference>
<evidence type="ECO:0000313" key="10">
    <source>
        <dbReference type="Proteomes" id="UP001223978"/>
    </source>
</evidence>
<dbReference type="RefSeq" id="WP_282543592.1">
    <property type="nucleotide sequence ID" value="NZ_JASCIQ010000017.1"/>
</dbReference>
<comment type="subcellular location">
    <subcellularLocation>
        <location evidence="1">Membrane</location>
        <topology evidence="1">Single-pass membrane protein</topology>
    </subcellularLocation>
</comment>
<dbReference type="Pfam" id="PF13490">
    <property type="entry name" value="zf-HC2"/>
    <property type="match status" value="1"/>
</dbReference>
<reference evidence="9 10" key="1">
    <citation type="submission" date="2023-05" db="EMBL/GenBank/DDBJ databases">
        <title>Draft genome sequence of Streptomyces sp. B-S-A6 isolated from a cave soil in Thailand.</title>
        <authorList>
            <person name="Chamroensaksri N."/>
            <person name="Muangham S."/>
        </authorList>
    </citation>
    <scope>NUCLEOTIDE SEQUENCE [LARGE SCALE GENOMIC DNA]</scope>
    <source>
        <strain evidence="9 10">B-S-A6</strain>
    </source>
</reference>
<proteinExistence type="predicted"/>
<organism evidence="9 10">
    <name type="scientific">Streptomyces cavernicola</name>
    <dbReference type="NCBI Taxonomy" id="3043613"/>
    <lineage>
        <taxon>Bacteria</taxon>
        <taxon>Bacillati</taxon>
        <taxon>Actinomycetota</taxon>
        <taxon>Actinomycetes</taxon>
        <taxon>Kitasatosporales</taxon>
        <taxon>Streptomycetaceae</taxon>
        <taxon>Streptomyces</taxon>
    </lineage>
</organism>
<feature type="transmembrane region" description="Helical" evidence="7">
    <location>
        <begin position="105"/>
        <end position="128"/>
    </location>
</feature>
<evidence type="ECO:0000256" key="5">
    <source>
        <dbReference type="ARBA" id="ARBA00023136"/>
    </source>
</evidence>
<dbReference type="Proteomes" id="UP001223978">
    <property type="component" value="Unassembled WGS sequence"/>
</dbReference>
<keyword evidence="3 7" id="KW-1133">Transmembrane helix</keyword>
<evidence type="ECO:0000256" key="4">
    <source>
        <dbReference type="ARBA" id="ARBA00023015"/>
    </source>
</evidence>
<name>A0ABT6SCH9_9ACTN</name>
<dbReference type="Gene3D" id="1.10.10.1320">
    <property type="entry name" value="Anti-sigma factor, zinc-finger domain"/>
    <property type="match status" value="1"/>
</dbReference>
<dbReference type="PANTHER" id="PTHR37461">
    <property type="entry name" value="ANTI-SIGMA-K FACTOR RSKA"/>
    <property type="match status" value="1"/>
</dbReference>
<keyword evidence="2 7" id="KW-0812">Transmembrane</keyword>
<evidence type="ECO:0000256" key="3">
    <source>
        <dbReference type="ARBA" id="ARBA00022989"/>
    </source>
</evidence>
<evidence type="ECO:0000256" key="6">
    <source>
        <dbReference type="ARBA" id="ARBA00023163"/>
    </source>
</evidence>
<keyword evidence="6" id="KW-0804">Transcription</keyword>
<dbReference type="EMBL" id="JASCIQ010000017">
    <property type="protein sequence ID" value="MDI3405654.1"/>
    <property type="molecule type" value="Genomic_DNA"/>
</dbReference>